<proteinExistence type="predicted"/>
<comment type="caution">
    <text evidence="1">The sequence shown here is derived from an EMBL/GenBank/DDBJ whole genome shotgun (WGS) entry which is preliminary data.</text>
</comment>
<dbReference type="OrthoDB" id="2433183at2"/>
<accession>A0A317L3M1</accession>
<sequence length="308" mass="37516">MAQLIKLKNYISRYEKDMYHYPSQYSRLKMENWNRLRELWQEQKNDQPVEILEEKEKHNTKWPTLFKGKEEEMVKEEQARKLDLPEGEKELKQYFLDKLLPFQLKWASSTTHEMSFLEKDFYHDERLKYFLQRIPDTFLILYSPIFKLKNHLLDGEIILISPVGIEVITLLEKSYDRRITAKDNRFWYIEENNVQAKMLSPLISLQRMERIIRAILAKHDVEFPIKKVVLSRTNVFEYLTEPYQTEYVGKEEHEDWLIAKQKFISPFKHNQLKAADLIVKYCETKSFKRPEWQQEEEKNNDMNRHNFL</sequence>
<dbReference type="EMBL" id="QGTD01000002">
    <property type="protein sequence ID" value="PWU70255.1"/>
    <property type="molecule type" value="Genomic_DNA"/>
</dbReference>
<evidence type="ECO:0008006" key="3">
    <source>
        <dbReference type="Google" id="ProtNLM"/>
    </source>
</evidence>
<evidence type="ECO:0000313" key="2">
    <source>
        <dbReference type="Proteomes" id="UP000245624"/>
    </source>
</evidence>
<gene>
    <name evidence="1" type="ORF">DLJ74_01285</name>
</gene>
<dbReference type="AlphaFoldDB" id="A0A317L3M1"/>
<dbReference type="Proteomes" id="UP000245624">
    <property type="component" value="Unassembled WGS sequence"/>
</dbReference>
<reference evidence="1 2" key="1">
    <citation type="submission" date="2018-05" db="EMBL/GenBank/DDBJ databases">
        <title>Genomic analysis of Gracilibacillus dipsosauri DD1 reveals novel features of a salt-tolerant amylase.</title>
        <authorList>
            <person name="Deutch C.E."/>
            <person name="Yang S."/>
        </authorList>
    </citation>
    <scope>NUCLEOTIDE SEQUENCE [LARGE SCALE GENOMIC DNA]</scope>
    <source>
        <strain evidence="1 2">DD1</strain>
    </source>
</reference>
<name>A0A317L3M1_9BACI</name>
<dbReference type="RefSeq" id="WP_109983024.1">
    <property type="nucleotide sequence ID" value="NZ_JAJUIE010000127.1"/>
</dbReference>
<keyword evidence="2" id="KW-1185">Reference proteome</keyword>
<protein>
    <recommendedName>
        <fullName evidence="3">NERD domain-containing protein</fullName>
    </recommendedName>
</protein>
<evidence type="ECO:0000313" key="1">
    <source>
        <dbReference type="EMBL" id="PWU70255.1"/>
    </source>
</evidence>
<organism evidence="1 2">
    <name type="scientific">Gracilibacillus dipsosauri</name>
    <dbReference type="NCBI Taxonomy" id="178340"/>
    <lineage>
        <taxon>Bacteria</taxon>
        <taxon>Bacillati</taxon>
        <taxon>Bacillota</taxon>
        <taxon>Bacilli</taxon>
        <taxon>Bacillales</taxon>
        <taxon>Bacillaceae</taxon>
        <taxon>Gracilibacillus</taxon>
    </lineage>
</organism>